<dbReference type="KEGG" id="psoj:PHYSODRAFT_523740"/>
<dbReference type="Proteomes" id="UP000002640">
    <property type="component" value="Unassembled WGS sequence"/>
</dbReference>
<evidence type="ECO:0000313" key="3">
    <source>
        <dbReference type="Proteomes" id="UP000002640"/>
    </source>
</evidence>
<feature type="compositionally biased region" description="Basic and acidic residues" evidence="1">
    <location>
        <begin position="1"/>
        <end position="11"/>
    </location>
</feature>
<feature type="compositionally biased region" description="Polar residues" evidence="1">
    <location>
        <begin position="59"/>
        <end position="71"/>
    </location>
</feature>
<protein>
    <recommendedName>
        <fullName evidence="4">Retrotransposon gag domain-containing protein</fullName>
    </recommendedName>
</protein>
<accession>G5A4C4</accession>
<evidence type="ECO:0000256" key="1">
    <source>
        <dbReference type="SAM" id="MobiDB-lite"/>
    </source>
</evidence>
<feature type="region of interest" description="Disordered" evidence="1">
    <location>
        <begin position="1"/>
        <end position="71"/>
    </location>
</feature>
<dbReference type="OMA" id="EVXERET"/>
<feature type="compositionally biased region" description="Basic and acidic residues" evidence="1">
    <location>
        <begin position="247"/>
        <end position="268"/>
    </location>
</feature>
<feature type="region of interest" description="Disordered" evidence="1">
    <location>
        <begin position="247"/>
        <end position="294"/>
    </location>
</feature>
<sequence>MKGEGSKDARDTGSGAHKRPSGRRSRESGDPSGSDPDSSSDDGYDEGYSSSGSDDSLATVPTHSTSVTTQDGKTVMNFRPYVSSSSLEDFDDKAPYQERTRWWERFLTLTVQGGWTDSMMVYELRLKLPSSARNWRQQLPRHTRDTWSLLSRAFKNKYCRSKVSDSERYYTMAQKRTESTLDFFYRLNAGANRANVNFKKSPRTREMHIKWFIRNLSESRLRSSLKSQRIHSIDDLEFILRQHEDGYQDSARESSSRPRDFRADNPHRERYRPKPAGRAYIAQSEDESDEEDRHVRFQDEVENRALTIAPNHDSVPPAPARPVGPDPTLAVLNEDVLRNAVFRVMTGSGWKPPPPVRQPGASRFGPSSAPQSPRGSNSDWHEFCEKCERPGHRQENCWMDIVCDRCHRRGHPMRVCRIIPCRICGRFHDGLCGLAKTVEELKKLAQEGALKDIPKNILDQLLDDKADAGGQLNH</sequence>
<feature type="region of interest" description="Disordered" evidence="1">
    <location>
        <begin position="348"/>
        <end position="379"/>
    </location>
</feature>
<keyword evidence="3" id="KW-1185">Reference proteome</keyword>
<dbReference type="InParanoid" id="G5A4C4"/>
<proteinExistence type="predicted"/>
<feature type="compositionally biased region" description="Low complexity" evidence="1">
    <location>
        <begin position="46"/>
        <end position="56"/>
    </location>
</feature>
<feature type="compositionally biased region" description="Polar residues" evidence="1">
    <location>
        <begin position="368"/>
        <end position="378"/>
    </location>
</feature>
<reference evidence="2 3" key="1">
    <citation type="journal article" date="2006" name="Science">
        <title>Phytophthora genome sequences uncover evolutionary origins and mechanisms of pathogenesis.</title>
        <authorList>
            <person name="Tyler B.M."/>
            <person name="Tripathy S."/>
            <person name="Zhang X."/>
            <person name="Dehal P."/>
            <person name="Jiang R.H."/>
            <person name="Aerts A."/>
            <person name="Arredondo F.D."/>
            <person name="Baxter L."/>
            <person name="Bensasson D."/>
            <person name="Beynon J.L."/>
            <person name="Chapman J."/>
            <person name="Damasceno C.M."/>
            <person name="Dorrance A.E."/>
            <person name="Dou D."/>
            <person name="Dickerman A.W."/>
            <person name="Dubchak I.L."/>
            <person name="Garbelotto M."/>
            <person name="Gijzen M."/>
            <person name="Gordon S.G."/>
            <person name="Govers F."/>
            <person name="Grunwald N.J."/>
            <person name="Huang W."/>
            <person name="Ivors K.L."/>
            <person name="Jones R.W."/>
            <person name="Kamoun S."/>
            <person name="Krampis K."/>
            <person name="Lamour K.H."/>
            <person name="Lee M.K."/>
            <person name="McDonald W.H."/>
            <person name="Medina M."/>
            <person name="Meijer H.J."/>
            <person name="Nordberg E.K."/>
            <person name="Maclean D.J."/>
            <person name="Ospina-Giraldo M.D."/>
            <person name="Morris P.F."/>
            <person name="Phuntumart V."/>
            <person name="Putnam N.H."/>
            <person name="Rash S."/>
            <person name="Rose J.K."/>
            <person name="Sakihama Y."/>
            <person name="Salamov A.A."/>
            <person name="Savidor A."/>
            <person name="Scheuring C.F."/>
            <person name="Smith B.M."/>
            <person name="Sobral B.W."/>
            <person name="Terry A."/>
            <person name="Torto-Alalibo T.A."/>
            <person name="Win J."/>
            <person name="Xu Z."/>
            <person name="Zhang H."/>
            <person name="Grigoriev I.V."/>
            <person name="Rokhsar D.S."/>
            <person name="Boore J.L."/>
        </authorList>
    </citation>
    <scope>NUCLEOTIDE SEQUENCE [LARGE SCALE GENOMIC DNA]</scope>
    <source>
        <strain evidence="2 3">P6497</strain>
    </source>
</reference>
<dbReference type="EMBL" id="JH159159">
    <property type="protein sequence ID" value="EGZ10329.1"/>
    <property type="molecule type" value="Genomic_DNA"/>
</dbReference>
<evidence type="ECO:0000313" key="2">
    <source>
        <dbReference type="EMBL" id="EGZ10329.1"/>
    </source>
</evidence>
<dbReference type="AlphaFoldDB" id="G5A4C4"/>
<organism evidence="2 3">
    <name type="scientific">Phytophthora sojae (strain P6497)</name>
    <name type="common">Soybean stem and root rot agent</name>
    <name type="synonym">Phytophthora megasperma f. sp. glycines</name>
    <dbReference type="NCBI Taxonomy" id="1094619"/>
    <lineage>
        <taxon>Eukaryota</taxon>
        <taxon>Sar</taxon>
        <taxon>Stramenopiles</taxon>
        <taxon>Oomycota</taxon>
        <taxon>Peronosporomycetes</taxon>
        <taxon>Peronosporales</taxon>
        <taxon>Peronosporaceae</taxon>
        <taxon>Phytophthora</taxon>
    </lineage>
</organism>
<name>G5A4C4_PHYSP</name>
<dbReference type="RefSeq" id="XP_009535190.1">
    <property type="nucleotide sequence ID" value="XM_009536895.1"/>
</dbReference>
<gene>
    <name evidence="2" type="ORF">PHYSODRAFT_523740</name>
</gene>
<evidence type="ECO:0008006" key="4">
    <source>
        <dbReference type="Google" id="ProtNLM"/>
    </source>
</evidence>
<dbReference type="GeneID" id="20660697"/>